<dbReference type="PANTHER" id="PTHR13420:SF7">
    <property type="entry name" value="UPF0235 PROTEIN C15ORF40"/>
    <property type="match status" value="1"/>
</dbReference>
<dbReference type="InterPro" id="IPR003746">
    <property type="entry name" value="DUF167"/>
</dbReference>
<dbReference type="OrthoDB" id="9800587at2"/>
<organism evidence="3 4">
    <name type="scientific">Thiohalorhabdus denitrificans</name>
    <dbReference type="NCBI Taxonomy" id="381306"/>
    <lineage>
        <taxon>Bacteria</taxon>
        <taxon>Pseudomonadati</taxon>
        <taxon>Pseudomonadota</taxon>
        <taxon>Gammaproteobacteria</taxon>
        <taxon>Thiohalorhabdales</taxon>
        <taxon>Thiohalorhabdaceae</taxon>
        <taxon>Thiohalorhabdus</taxon>
    </lineage>
</organism>
<dbReference type="Gene3D" id="3.30.1200.10">
    <property type="entry name" value="YggU-like"/>
    <property type="match status" value="1"/>
</dbReference>
<name>A0A0P9GHS5_9GAMM</name>
<gene>
    <name evidence="3" type="ORF">SAMN05661077_0963</name>
</gene>
<dbReference type="Pfam" id="PF02594">
    <property type="entry name" value="DUF167"/>
    <property type="match status" value="1"/>
</dbReference>
<evidence type="ECO:0000256" key="1">
    <source>
        <dbReference type="ARBA" id="ARBA00010364"/>
    </source>
</evidence>
<accession>A0A0P9GHS5</accession>
<evidence type="ECO:0000313" key="4">
    <source>
        <dbReference type="Proteomes" id="UP000183104"/>
    </source>
</evidence>
<dbReference type="EMBL" id="FMUN01000002">
    <property type="protein sequence ID" value="SCX99155.1"/>
    <property type="molecule type" value="Genomic_DNA"/>
</dbReference>
<protein>
    <recommendedName>
        <fullName evidence="2">UPF0235 protein SAMN05661077_0963</fullName>
    </recommendedName>
</protein>
<reference evidence="4" key="1">
    <citation type="submission" date="2016-10" db="EMBL/GenBank/DDBJ databases">
        <authorList>
            <person name="Varghese N."/>
        </authorList>
    </citation>
    <scope>NUCLEOTIDE SEQUENCE [LARGE SCALE GENOMIC DNA]</scope>
    <source>
        <strain evidence="4">HL 19</strain>
    </source>
</reference>
<dbReference type="SMART" id="SM01152">
    <property type="entry name" value="DUF167"/>
    <property type="match status" value="1"/>
</dbReference>
<dbReference type="HAMAP" id="MF_00634">
    <property type="entry name" value="UPF0235"/>
    <property type="match status" value="1"/>
</dbReference>
<proteinExistence type="inferred from homology"/>
<evidence type="ECO:0000313" key="3">
    <source>
        <dbReference type="EMBL" id="SCX99155.1"/>
    </source>
</evidence>
<dbReference type="AlphaFoldDB" id="A0A0P9GHS5"/>
<dbReference type="InterPro" id="IPR036591">
    <property type="entry name" value="YggU-like_sf"/>
</dbReference>
<comment type="similarity">
    <text evidence="1 2">Belongs to the UPF0235 family.</text>
</comment>
<dbReference type="GO" id="GO:0005737">
    <property type="term" value="C:cytoplasm"/>
    <property type="evidence" value="ECO:0007669"/>
    <property type="project" value="TreeGrafter"/>
</dbReference>
<dbReference type="RefSeq" id="WP_054966536.1">
    <property type="nucleotide sequence ID" value="NZ_FMUN01000002.1"/>
</dbReference>
<dbReference type="SUPFAM" id="SSF69786">
    <property type="entry name" value="YggU-like"/>
    <property type="match status" value="1"/>
</dbReference>
<keyword evidence="4" id="KW-1185">Reference proteome</keyword>
<sequence>MAEQAFFRWDGEDLILRLRVQPKAARDQVAGLHGGALKVRTTAPPVEGAANKHLAQFLAKELGLPKSAASVERGAKGKDKELRLAGADPEAFAAARERWGL</sequence>
<dbReference type="NCBIfam" id="TIGR00251">
    <property type="entry name" value="DUF167 family protein"/>
    <property type="match status" value="1"/>
</dbReference>
<evidence type="ECO:0000256" key="2">
    <source>
        <dbReference type="HAMAP-Rule" id="MF_00634"/>
    </source>
</evidence>
<dbReference type="STRING" id="381306.AN478_10365"/>
<dbReference type="Proteomes" id="UP000183104">
    <property type="component" value="Unassembled WGS sequence"/>
</dbReference>
<dbReference type="PANTHER" id="PTHR13420">
    <property type="entry name" value="UPF0235 PROTEIN C15ORF40"/>
    <property type="match status" value="1"/>
</dbReference>